<sequence>MQDREESPLVVIGDLRVSNRSRMLNNGATDGVDPILLLLLRIGDEVHRVGARGKLERAGLVDECVLRALNGEATRHGNDAALA</sequence>
<organism evidence="1 2">
    <name type="scientific">Stylosanthes scabra</name>
    <dbReference type="NCBI Taxonomy" id="79078"/>
    <lineage>
        <taxon>Eukaryota</taxon>
        <taxon>Viridiplantae</taxon>
        <taxon>Streptophyta</taxon>
        <taxon>Embryophyta</taxon>
        <taxon>Tracheophyta</taxon>
        <taxon>Spermatophyta</taxon>
        <taxon>Magnoliopsida</taxon>
        <taxon>eudicotyledons</taxon>
        <taxon>Gunneridae</taxon>
        <taxon>Pentapetalae</taxon>
        <taxon>rosids</taxon>
        <taxon>fabids</taxon>
        <taxon>Fabales</taxon>
        <taxon>Fabaceae</taxon>
        <taxon>Papilionoideae</taxon>
        <taxon>50 kb inversion clade</taxon>
        <taxon>dalbergioids sensu lato</taxon>
        <taxon>Dalbergieae</taxon>
        <taxon>Pterocarpus clade</taxon>
        <taxon>Stylosanthes</taxon>
    </lineage>
</organism>
<evidence type="ECO:0000313" key="1">
    <source>
        <dbReference type="EMBL" id="MED6192273.1"/>
    </source>
</evidence>
<evidence type="ECO:0000313" key="2">
    <source>
        <dbReference type="Proteomes" id="UP001341840"/>
    </source>
</evidence>
<comment type="caution">
    <text evidence="1">The sequence shown here is derived from an EMBL/GenBank/DDBJ whole genome shotgun (WGS) entry which is preliminary data.</text>
</comment>
<gene>
    <name evidence="1" type="ORF">PIB30_008799</name>
</gene>
<keyword evidence="2" id="KW-1185">Reference proteome</keyword>
<dbReference type="EMBL" id="JASCZI010211468">
    <property type="protein sequence ID" value="MED6192273.1"/>
    <property type="molecule type" value="Genomic_DNA"/>
</dbReference>
<proteinExistence type="predicted"/>
<dbReference type="Proteomes" id="UP001341840">
    <property type="component" value="Unassembled WGS sequence"/>
</dbReference>
<reference evidence="1 2" key="1">
    <citation type="journal article" date="2023" name="Plants (Basel)">
        <title>Bridging the Gap: Combining Genomics and Transcriptomics Approaches to Understand Stylosanthes scabra, an Orphan Legume from the Brazilian Caatinga.</title>
        <authorList>
            <person name="Ferreira-Neto J.R.C."/>
            <person name="da Silva M.D."/>
            <person name="Binneck E."/>
            <person name="de Melo N.F."/>
            <person name="da Silva R.H."/>
            <person name="de Melo A.L.T.M."/>
            <person name="Pandolfi V."/>
            <person name="Bustamante F.O."/>
            <person name="Brasileiro-Vidal A.C."/>
            <person name="Benko-Iseppon A.M."/>
        </authorList>
    </citation>
    <scope>NUCLEOTIDE SEQUENCE [LARGE SCALE GENOMIC DNA]</scope>
    <source>
        <tissue evidence="1">Leaves</tissue>
    </source>
</reference>
<accession>A0ABU6X6M0</accession>
<protein>
    <submittedName>
        <fullName evidence="1">Uncharacterized protein</fullName>
    </submittedName>
</protein>
<name>A0ABU6X6M0_9FABA</name>